<feature type="transmembrane region" description="Helical" evidence="6">
    <location>
        <begin position="182"/>
        <end position="205"/>
    </location>
</feature>
<protein>
    <submittedName>
        <fullName evidence="7">Transmembrane alpha-helix domain-containing protein</fullName>
    </submittedName>
</protein>
<keyword evidence="8" id="KW-1185">Reference proteome</keyword>
<sequence>MGDDLKPAKLDPNVWYHVTEGRVDNFTKTRFDSMFQIVDVQKNNGDHLAVWGNLGTCYNKDEIDDNRTQPCLLRSDGSDTQKWDITIWPGDNTTYRLQNVQNGTKYNMDVHMGNPPFMSSDTDPKIYQKAQHWLMTSVSDINEAAYSTTFTDVPVSATQTLHSTSPTAGSGSSSSSGLSSGAAAGIGVGVALGVIGLGIAGFLLWRRRKRAASRGAYSSTPSELGGHPDIKTGGAPGPHSTYYDPKSTEQAHEMMHNPVPQEVPGQMHYELDATTTQGHTRNQ</sequence>
<dbReference type="RefSeq" id="XP_022284554.1">
    <property type="nucleotide sequence ID" value="XM_022428281.1"/>
</dbReference>
<dbReference type="GO" id="GO:0016020">
    <property type="term" value="C:membrane"/>
    <property type="evidence" value="ECO:0007669"/>
    <property type="project" value="UniProtKB-SubCell"/>
</dbReference>
<dbReference type="OrthoDB" id="4158815at2759"/>
<accession>A0A179FWL2</accession>
<proteinExistence type="predicted"/>
<keyword evidence="4 6" id="KW-0472">Membrane</keyword>
<reference evidence="7 8" key="1">
    <citation type="journal article" date="2016" name="PLoS Pathog.">
        <title>Biosynthesis of antibiotic leucinostatins in bio-control fungus Purpureocillium lilacinum and their inhibition on phytophthora revealed by genome mining.</title>
        <authorList>
            <person name="Wang G."/>
            <person name="Liu Z."/>
            <person name="Lin R."/>
            <person name="Li E."/>
            <person name="Mao Z."/>
            <person name="Ling J."/>
            <person name="Yang Y."/>
            <person name="Yin W.B."/>
            <person name="Xie B."/>
        </authorList>
    </citation>
    <scope>NUCLEOTIDE SEQUENCE [LARGE SCALE GENOMIC DNA]</scope>
    <source>
        <strain evidence="7">170</strain>
    </source>
</reference>
<organism evidence="7 8">
    <name type="scientific">Pochonia chlamydosporia 170</name>
    <dbReference type="NCBI Taxonomy" id="1380566"/>
    <lineage>
        <taxon>Eukaryota</taxon>
        <taxon>Fungi</taxon>
        <taxon>Dikarya</taxon>
        <taxon>Ascomycota</taxon>
        <taxon>Pezizomycotina</taxon>
        <taxon>Sordariomycetes</taxon>
        <taxon>Hypocreomycetidae</taxon>
        <taxon>Hypocreales</taxon>
        <taxon>Clavicipitaceae</taxon>
        <taxon>Pochonia</taxon>
    </lineage>
</organism>
<evidence type="ECO:0000313" key="7">
    <source>
        <dbReference type="EMBL" id="OAQ70014.2"/>
    </source>
</evidence>
<keyword evidence="2 6" id="KW-0812">Transmembrane</keyword>
<dbReference type="EMBL" id="LSBJ02000002">
    <property type="protein sequence ID" value="OAQ70014.2"/>
    <property type="molecule type" value="Genomic_DNA"/>
</dbReference>
<feature type="compositionally biased region" description="Low complexity" evidence="5">
    <location>
        <begin position="168"/>
        <end position="180"/>
    </location>
</feature>
<dbReference type="GeneID" id="28846176"/>
<evidence type="ECO:0000256" key="6">
    <source>
        <dbReference type="SAM" id="Phobius"/>
    </source>
</evidence>
<feature type="compositionally biased region" description="Basic and acidic residues" evidence="5">
    <location>
        <begin position="246"/>
        <end position="255"/>
    </location>
</feature>
<evidence type="ECO:0000256" key="4">
    <source>
        <dbReference type="ARBA" id="ARBA00023136"/>
    </source>
</evidence>
<feature type="region of interest" description="Disordered" evidence="5">
    <location>
        <begin position="214"/>
        <end position="283"/>
    </location>
</feature>
<name>A0A179FWL2_METCM</name>
<dbReference type="GO" id="GO:0071944">
    <property type="term" value="C:cell periphery"/>
    <property type="evidence" value="ECO:0007669"/>
    <property type="project" value="UniProtKB-ARBA"/>
</dbReference>
<dbReference type="KEGG" id="pchm:VFPPC_02553"/>
<feature type="region of interest" description="Disordered" evidence="5">
    <location>
        <begin position="160"/>
        <end position="180"/>
    </location>
</feature>
<dbReference type="PANTHER" id="PTHR15549">
    <property type="entry name" value="PAIRED IMMUNOGLOBULIN-LIKE TYPE 2 RECEPTOR"/>
    <property type="match status" value="1"/>
</dbReference>
<dbReference type="AlphaFoldDB" id="A0A179FWL2"/>
<keyword evidence="3 6" id="KW-1133">Transmembrane helix</keyword>
<dbReference type="Proteomes" id="UP000078397">
    <property type="component" value="Unassembled WGS sequence"/>
</dbReference>
<comment type="subcellular location">
    <subcellularLocation>
        <location evidence="1">Membrane</location>
        <topology evidence="1">Single-pass membrane protein</topology>
    </subcellularLocation>
</comment>
<evidence type="ECO:0000256" key="2">
    <source>
        <dbReference type="ARBA" id="ARBA00022692"/>
    </source>
</evidence>
<dbReference type="InterPro" id="IPR051694">
    <property type="entry name" value="Immunoregulatory_rcpt-like"/>
</dbReference>
<comment type="caution">
    <text evidence="7">The sequence shown here is derived from an EMBL/GenBank/DDBJ whole genome shotgun (WGS) entry which is preliminary data.</text>
</comment>
<gene>
    <name evidence="7" type="ORF">VFPPC_02553</name>
</gene>
<evidence type="ECO:0000313" key="8">
    <source>
        <dbReference type="Proteomes" id="UP000078397"/>
    </source>
</evidence>
<dbReference type="STRING" id="1380566.A0A179FWL2"/>
<evidence type="ECO:0000256" key="1">
    <source>
        <dbReference type="ARBA" id="ARBA00004167"/>
    </source>
</evidence>
<feature type="compositionally biased region" description="Polar residues" evidence="5">
    <location>
        <begin position="273"/>
        <end position="283"/>
    </location>
</feature>
<evidence type="ECO:0000256" key="5">
    <source>
        <dbReference type="SAM" id="MobiDB-lite"/>
    </source>
</evidence>
<evidence type="ECO:0000256" key="3">
    <source>
        <dbReference type="ARBA" id="ARBA00022989"/>
    </source>
</evidence>